<evidence type="ECO:0000313" key="6">
    <source>
        <dbReference type="EMBL" id="GGQ94168.1"/>
    </source>
</evidence>
<feature type="domain" description="Radical SAM core" evidence="5">
    <location>
        <begin position="41"/>
        <end position="273"/>
    </location>
</feature>
<dbReference type="InterPro" id="IPR058240">
    <property type="entry name" value="rSAM_sf"/>
</dbReference>
<reference evidence="6" key="2">
    <citation type="submission" date="2020-09" db="EMBL/GenBank/DDBJ databases">
        <authorList>
            <person name="Sun Q."/>
            <person name="Ohkuma M."/>
        </authorList>
    </citation>
    <scope>NUCLEOTIDE SEQUENCE</scope>
    <source>
        <strain evidence="6">JCM 31311</strain>
    </source>
</reference>
<sequence length="440" mass="49196">MTQLASILTASPYRAYTYAYPHKTAYRTLAPAVPLQTAWAQEDKRNLFLYLHIPFCEMRCGFCNLFTTVNPEETLEKAYLSALERQARVVRQALGEAAVSRVAIGGGTPTYLAPGDLERLLDIVRNVFGANLAQIPSSIETSPATVTPERLQVLKSAGIERVSMGVQSFIEAEARAAGRPQRTAEVRAALEHLSAFSFPVLNLDLIYGLPGQTPQSWRTSLAETLSYAPQEVFLYPLYVRPLTGLARTEREWDDDRLTLYRIGRDYLRERGYEQVSMRLFRRVGVAGPMGAPSYDCQTDGMVGLGCGARSYTRTLHYSSEYAVGQPGVKAILNEYVRRSDAEFAEAAHGMLLNADEQRRRFILQSVLHASGLSADAYHTRFGTHWTHDHPELLELVTLNLAQQRGDLLTLTDAGFERSDAIGPWLYSGAVQHRTQAYEWH</sequence>
<protein>
    <submittedName>
        <fullName evidence="6">Coproporphyrinogen III oxidase</fullName>
    </submittedName>
</protein>
<evidence type="ECO:0000259" key="5">
    <source>
        <dbReference type="PROSITE" id="PS51918"/>
    </source>
</evidence>
<dbReference type="SFLD" id="SFLDG01065">
    <property type="entry name" value="anaerobic_coproporphyrinogen-I"/>
    <property type="match status" value="1"/>
</dbReference>
<dbReference type="CDD" id="cd01335">
    <property type="entry name" value="Radical_SAM"/>
    <property type="match status" value="1"/>
</dbReference>
<dbReference type="Proteomes" id="UP000603865">
    <property type="component" value="Unassembled WGS sequence"/>
</dbReference>
<dbReference type="GO" id="GO:0051539">
    <property type="term" value="F:4 iron, 4 sulfur cluster binding"/>
    <property type="evidence" value="ECO:0007669"/>
    <property type="project" value="TreeGrafter"/>
</dbReference>
<evidence type="ECO:0000256" key="3">
    <source>
        <dbReference type="ARBA" id="ARBA00023004"/>
    </source>
</evidence>
<dbReference type="GO" id="GO:0003824">
    <property type="term" value="F:catalytic activity"/>
    <property type="evidence" value="ECO:0007669"/>
    <property type="project" value="InterPro"/>
</dbReference>
<accession>A0A918BWJ3</accession>
<dbReference type="SMART" id="SM00729">
    <property type="entry name" value="Elp3"/>
    <property type="match status" value="1"/>
</dbReference>
<dbReference type="NCBIfam" id="NF006067">
    <property type="entry name" value="PRK08208.1"/>
    <property type="match status" value="1"/>
</dbReference>
<dbReference type="RefSeq" id="WP_189087690.1">
    <property type="nucleotide sequence ID" value="NZ_BMQL01000001.1"/>
</dbReference>
<dbReference type="PANTHER" id="PTHR13932">
    <property type="entry name" value="COPROPORPHYRINIGEN III OXIDASE"/>
    <property type="match status" value="1"/>
</dbReference>
<dbReference type="InterPro" id="IPR006638">
    <property type="entry name" value="Elp3/MiaA/NifB-like_rSAM"/>
</dbReference>
<reference evidence="6" key="1">
    <citation type="journal article" date="2014" name="Int. J. Syst. Evol. Microbiol.">
        <title>Complete genome sequence of Corynebacterium casei LMG S-19264T (=DSM 44701T), isolated from a smear-ripened cheese.</title>
        <authorList>
            <consortium name="US DOE Joint Genome Institute (JGI-PGF)"/>
            <person name="Walter F."/>
            <person name="Albersmeier A."/>
            <person name="Kalinowski J."/>
            <person name="Ruckert C."/>
        </authorList>
    </citation>
    <scope>NUCLEOTIDE SEQUENCE</scope>
    <source>
        <strain evidence="6">JCM 31311</strain>
    </source>
</reference>
<proteinExistence type="predicted"/>
<dbReference type="GO" id="GO:0006779">
    <property type="term" value="P:porphyrin-containing compound biosynthetic process"/>
    <property type="evidence" value="ECO:0007669"/>
    <property type="project" value="TreeGrafter"/>
</dbReference>
<evidence type="ECO:0000313" key="7">
    <source>
        <dbReference type="Proteomes" id="UP000603865"/>
    </source>
</evidence>
<dbReference type="GO" id="GO:0005737">
    <property type="term" value="C:cytoplasm"/>
    <property type="evidence" value="ECO:0007669"/>
    <property type="project" value="TreeGrafter"/>
</dbReference>
<dbReference type="SFLD" id="SFLDS00029">
    <property type="entry name" value="Radical_SAM"/>
    <property type="match status" value="1"/>
</dbReference>
<evidence type="ECO:0000256" key="4">
    <source>
        <dbReference type="ARBA" id="ARBA00023014"/>
    </source>
</evidence>
<name>A0A918BWJ3_9DEIO</name>
<dbReference type="GO" id="GO:0046872">
    <property type="term" value="F:metal ion binding"/>
    <property type="evidence" value="ECO:0007669"/>
    <property type="project" value="UniProtKB-KW"/>
</dbReference>
<keyword evidence="1" id="KW-0949">S-adenosyl-L-methionine</keyword>
<evidence type="ECO:0000256" key="1">
    <source>
        <dbReference type="ARBA" id="ARBA00022691"/>
    </source>
</evidence>
<dbReference type="PROSITE" id="PS51918">
    <property type="entry name" value="RADICAL_SAM"/>
    <property type="match status" value="1"/>
</dbReference>
<dbReference type="EMBL" id="BMQL01000001">
    <property type="protein sequence ID" value="GGQ94168.1"/>
    <property type="molecule type" value="Genomic_DNA"/>
</dbReference>
<dbReference type="InterPro" id="IPR013785">
    <property type="entry name" value="Aldolase_TIM"/>
</dbReference>
<dbReference type="Pfam" id="PF04055">
    <property type="entry name" value="Radical_SAM"/>
    <property type="match status" value="1"/>
</dbReference>
<evidence type="ECO:0000256" key="2">
    <source>
        <dbReference type="ARBA" id="ARBA00022723"/>
    </source>
</evidence>
<dbReference type="PANTHER" id="PTHR13932:SF5">
    <property type="entry name" value="RADICAL S-ADENOSYL METHIONINE DOMAIN-CONTAINING PROTEIN 1, MITOCHONDRIAL"/>
    <property type="match status" value="1"/>
</dbReference>
<dbReference type="Gene3D" id="3.20.20.70">
    <property type="entry name" value="Aldolase class I"/>
    <property type="match status" value="1"/>
</dbReference>
<dbReference type="InterPro" id="IPR007197">
    <property type="entry name" value="rSAM"/>
</dbReference>
<keyword evidence="7" id="KW-1185">Reference proteome</keyword>
<dbReference type="InterPro" id="IPR034505">
    <property type="entry name" value="Coproporphyrinogen-III_oxidase"/>
</dbReference>
<gene>
    <name evidence="6" type="ORF">GCM10008957_02880</name>
</gene>
<keyword evidence="4" id="KW-0411">Iron-sulfur</keyword>
<comment type="caution">
    <text evidence="6">The sequence shown here is derived from an EMBL/GenBank/DDBJ whole genome shotgun (WGS) entry which is preliminary data.</text>
</comment>
<keyword evidence="2" id="KW-0479">Metal-binding</keyword>
<keyword evidence="3" id="KW-0408">Iron</keyword>
<dbReference type="SUPFAM" id="SSF102114">
    <property type="entry name" value="Radical SAM enzymes"/>
    <property type="match status" value="1"/>
</dbReference>
<dbReference type="AlphaFoldDB" id="A0A918BWJ3"/>
<organism evidence="6 7">
    <name type="scientific">Deinococcus ruber</name>
    <dbReference type="NCBI Taxonomy" id="1848197"/>
    <lineage>
        <taxon>Bacteria</taxon>
        <taxon>Thermotogati</taxon>
        <taxon>Deinococcota</taxon>
        <taxon>Deinococci</taxon>
        <taxon>Deinococcales</taxon>
        <taxon>Deinococcaceae</taxon>
        <taxon>Deinococcus</taxon>
    </lineage>
</organism>